<accession>A0A1S8SYV5</accession>
<evidence type="ECO:0000256" key="7">
    <source>
        <dbReference type="SAM" id="Phobius"/>
    </source>
</evidence>
<protein>
    <submittedName>
        <fullName evidence="9">Anti-sigma-I factor RsgI</fullName>
    </submittedName>
</protein>
<feature type="compositionally biased region" description="Basic and acidic residues" evidence="6">
    <location>
        <begin position="261"/>
        <end position="285"/>
    </location>
</feature>
<feature type="region of interest" description="Disordered" evidence="6">
    <location>
        <begin position="247"/>
        <end position="386"/>
    </location>
</feature>
<evidence type="ECO:0000256" key="6">
    <source>
        <dbReference type="SAM" id="MobiDB-lite"/>
    </source>
</evidence>
<evidence type="ECO:0000256" key="1">
    <source>
        <dbReference type="ARBA" id="ARBA00004162"/>
    </source>
</evidence>
<dbReference type="OrthoDB" id="9800626at2"/>
<dbReference type="InterPro" id="IPR024449">
    <property type="entry name" value="Anti-sigma_RsgI_N"/>
</dbReference>
<keyword evidence="2" id="KW-1003">Cell membrane</keyword>
<organism evidence="9 10">
    <name type="scientific">Clostridium puniceum</name>
    <dbReference type="NCBI Taxonomy" id="29367"/>
    <lineage>
        <taxon>Bacteria</taxon>
        <taxon>Bacillati</taxon>
        <taxon>Bacillota</taxon>
        <taxon>Clostridia</taxon>
        <taxon>Eubacteriales</taxon>
        <taxon>Clostridiaceae</taxon>
        <taxon>Clostridium</taxon>
    </lineage>
</organism>
<keyword evidence="3 7" id="KW-0812">Transmembrane</keyword>
<dbReference type="Pfam" id="PF12791">
    <property type="entry name" value="RsgI_N"/>
    <property type="match status" value="1"/>
</dbReference>
<evidence type="ECO:0000256" key="2">
    <source>
        <dbReference type="ARBA" id="ARBA00022475"/>
    </source>
</evidence>
<evidence type="ECO:0000256" key="5">
    <source>
        <dbReference type="ARBA" id="ARBA00023136"/>
    </source>
</evidence>
<name>A0A1S8SYV5_9CLOT</name>
<comment type="caution">
    <text evidence="9">The sequence shown here is derived from an EMBL/GenBank/DDBJ whole genome shotgun (WGS) entry which is preliminary data.</text>
</comment>
<sequence length="386" mass="42783">MNKGMIMEVKKSYVIALNDNGMMEKIKFKPNMEVGQKIFYFEDDIVTATASKVHRHNNFIKTFGSIAALFLLVFTFFSTIRPEQAFAVVSIDINPSIQIEADSKQKIIKVDGVNDDGKKIDFSDIKDISLDEGMQKIKEKLVEKNYLEANKEVLVGVAFIKNGDTSGYEENLQAAIRTTFNTEDITYVKADKEEVDEAKTENISLGRYKAKETASVDEATKDKMGKAPVKEITALIKDKENVIQWEAKEEQKPAQIPTVETKPEVKPEKPAVDSRENTNAGRDKPVINVPSENADSNTDKNTDKEGIPSKPKNNDVLELEPEKPVTPEKGNTPSKVPDDSGIIIAPNNGTSENNTTSGKTPEETKVPSSTIQIEPKTDGVNKETKN</sequence>
<keyword evidence="4 7" id="KW-1133">Transmembrane helix</keyword>
<proteinExistence type="predicted"/>
<dbReference type="Pfam" id="PF23750">
    <property type="entry name" value="RsgI_M"/>
    <property type="match status" value="1"/>
</dbReference>
<dbReference type="AlphaFoldDB" id="A0A1S8SYV5"/>
<evidence type="ECO:0000256" key="4">
    <source>
        <dbReference type="ARBA" id="ARBA00022989"/>
    </source>
</evidence>
<evidence type="ECO:0000259" key="8">
    <source>
        <dbReference type="PROSITE" id="PS51849"/>
    </source>
</evidence>
<reference evidence="9 10" key="1">
    <citation type="submission" date="2016-05" db="EMBL/GenBank/DDBJ databases">
        <title>Microbial solvent formation.</title>
        <authorList>
            <person name="Poehlein A."/>
            <person name="Montoya Solano J.D."/>
            <person name="Flitsch S."/>
            <person name="Krabben P."/>
            <person name="Duerre P."/>
            <person name="Daniel R."/>
        </authorList>
    </citation>
    <scope>NUCLEOTIDE SEQUENCE [LARGE SCALE GENOMIC DNA]</scope>
    <source>
        <strain evidence="9 10">DSM 2619</strain>
    </source>
</reference>
<dbReference type="InterPro" id="IPR055431">
    <property type="entry name" value="RsgI_M"/>
</dbReference>
<keyword evidence="10" id="KW-1185">Reference proteome</keyword>
<gene>
    <name evidence="9" type="primary">rsgI</name>
    <name evidence="9" type="ORF">CLPUN_52140</name>
</gene>
<dbReference type="STRING" id="29367.CLPUN_52140"/>
<evidence type="ECO:0000313" key="9">
    <source>
        <dbReference type="EMBL" id="OOM70474.1"/>
    </source>
</evidence>
<evidence type="ECO:0000313" key="10">
    <source>
        <dbReference type="Proteomes" id="UP000190890"/>
    </source>
</evidence>
<dbReference type="GO" id="GO:0005886">
    <property type="term" value="C:plasma membrane"/>
    <property type="evidence" value="ECO:0007669"/>
    <property type="project" value="UniProtKB-SubCell"/>
</dbReference>
<keyword evidence="5 7" id="KW-0472">Membrane</keyword>
<feature type="transmembrane region" description="Helical" evidence="7">
    <location>
        <begin position="59"/>
        <end position="80"/>
    </location>
</feature>
<feature type="domain" description="RsgI N-terminal anti-sigma" evidence="8">
    <location>
        <begin position="2"/>
        <end position="49"/>
    </location>
</feature>
<evidence type="ECO:0000256" key="3">
    <source>
        <dbReference type="ARBA" id="ARBA00022692"/>
    </source>
</evidence>
<comment type="subcellular location">
    <subcellularLocation>
        <location evidence="1">Cell membrane</location>
        <topology evidence="1">Single-pass membrane protein</topology>
    </subcellularLocation>
</comment>
<dbReference type="EMBL" id="LZZM01000239">
    <property type="protein sequence ID" value="OOM70474.1"/>
    <property type="molecule type" value="Genomic_DNA"/>
</dbReference>
<feature type="compositionally biased region" description="Low complexity" evidence="6">
    <location>
        <begin position="347"/>
        <end position="359"/>
    </location>
</feature>
<dbReference type="PROSITE" id="PS51849">
    <property type="entry name" value="RSGI_N"/>
    <property type="match status" value="1"/>
</dbReference>
<dbReference type="Proteomes" id="UP000190890">
    <property type="component" value="Unassembled WGS sequence"/>
</dbReference>
<dbReference type="RefSeq" id="WP_077850095.1">
    <property type="nucleotide sequence ID" value="NZ_LZZM01000239.1"/>
</dbReference>
<feature type="compositionally biased region" description="Basic and acidic residues" evidence="6">
    <location>
        <begin position="375"/>
        <end position="386"/>
    </location>
</feature>
<feature type="compositionally biased region" description="Basic and acidic residues" evidence="6">
    <location>
        <begin position="297"/>
        <end position="326"/>
    </location>
</feature>